<feature type="transmembrane region" description="Helical" evidence="1">
    <location>
        <begin position="251"/>
        <end position="269"/>
    </location>
</feature>
<feature type="transmembrane region" description="Helical" evidence="1">
    <location>
        <begin position="360"/>
        <end position="381"/>
    </location>
</feature>
<feature type="transmembrane region" description="Helical" evidence="1">
    <location>
        <begin position="99"/>
        <end position="119"/>
    </location>
</feature>
<organism evidence="4 5">
    <name type="scientific">Simiduia aestuariiviva</name>
    <dbReference type="NCBI Taxonomy" id="1510459"/>
    <lineage>
        <taxon>Bacteria</taxon>
        <taxon>Pseudomonadati</taxon>
        <taxon>Pseudomonadota</taxon>
        <taxon>Gammaproteobacteria</taxon>
        <taxon>Cellvibrionales</taxon>
        <taxon>Cellvibrionaceae</taxon>
        <taxon>Simiduia</taxon>
    </lineage>
</organism>
<feature type="transmembrane region" description="Helical" evidence="1">
    <location>
        <begin position="12"/>
        <end position="28"/>
    </location>
</feature>
<evidence type="ECO:0000256" key="1">
    <source>
        <dbReference type="SAM" id="Phobius"/>
    </source>
</evidence>
<evidence type="ECO:0000313" key="4">
    <source>
        <dbReference type="EMBL" id="MBB3168369.1"/>
    </source>
</evidence>
<dbReference type="AlphaFoldDB" id="A0A839UPE0"/>
<keyword evidence="1" id="KW-0812">Transmembrane</keyword>
<keyword evidence="1" id="KW-1133">Transmembrane helix</keyword>
<feature type="transmembrane region" description="Helical" evidence="1">
    <location>
        <begin position="34"/>
        <end position="54"/>
    </location>
</feature>
<feature type="transmembrane region" description="Helical" evidence="1">
    <location>
        <begin position="225"/>
        <end position="245"/>
    </location>
</feature>
<feature type="transmembrane region" description="Helical" evidence="1">
    <location>
        <begin position="75"/>
        <end position="93"/>
    </location>
</feature>
<dbReference type="Proteomes" id="UP000559987">
    <property type="component" value="Unassembled WGS sequence"/>
</dbReference>
<keyword evidence="5" id="KW-1185">Reference proteome</keyword>
<dbReference type="InterPro" id="IPR002656">
    <property type="entry name" value="Acyl_transf_3_dom"/>
</dbReference>
<dbReference type="PANTHER" id="PTHR23028">
    <property type="entry name" value="ACETYLTRANSFERASE"/>
    <property type="match status" value="1"/>
</dbReference>
<dbReference type="EMBL" id="JACHXZ010000002">
    <property type="protein sequence ID" value="MBB3168369.1"/>
    <property type="molecule type" value="Genomic_DNA"/>
</dbReference>
<dbReference type="RefSeq" id="WP_183909855.1">
    <property type="nucleotide sequence ID" value="NZ_JACHXZ010000002.1"/>
</dbReference>
<gene>
    <name evidence="4" type="ORF">FHS30_001553</name>
</gene>
<dbReference type="Pfam" id="PF01757">
    <property type="entry name" value="Acyl_transf_3"/>
    <property type="match status" value="1"/>
</dbReference>
<accession>A0A839UPE0</accession>
<feature type="domain" description="Acyltransferase 3" evidence="2">
    <location>
        <begin position="9"/>
        <end position="335"/>
    </location>
</feature>
<protein>
    <submittedName>
        <fullName evidence="4">Peptidoglycan/LPS O-acetylase OafA/YrhL</fullName>
    </submittedName>
</protein>
<dbReference type="GO" id="GO:0016020">
    <property type="term" value="C:membrane"/>
    <property type="evidence" value="ECO:0007669"/>
    <property type="project" value="TreeGrafter"/>
</dbReference>
<dbReference type="InterPro" id="IPR050879">
    <property type="entry name" value="Acyltransferase_3"/>
</dbReference>
<evidence type="ECO:0000259" key="2">
    <source>
        <dbReference type="Pfam" id="PF01757"/>
    </source>
</evidence>
<feature type="transmembrane region" description="Helical" evidence="1">
    <location>
        <begin position="322"/>
        <end position="339"/>
    </location>
</feature>
<dbReference type="PANTHER" id="PTHR23028:SF53">
    <property type="entry name" value="ACYL_TRANSF_3 DOMAIN-CONTAINING PROTEIN"/>
    <property type="match status" value="1"/>
</dbReference>
<reference evidence="4 5" key="1">
    <citation type="submission" date="2020-08" db="EMBL/GenBank/DDBJ databases">
        <title>Genomic Encyclopedia of Type Strains, Phase III (KMG-III): the genomes of soil and plant-associated and newly described type strains.</title>
        <authorList>
            <person name="Whitman W."/>
        </authorList>
    </citation>
    <scope>NUCLEOTIDE SEQUENCE [LARGE SCALE GENOMIC DNA]</scope>
    <source>
        <strain evidence="4 5">CECT 8571</strain>
    </source>
</reference>
<name>A0A839UPE0_9GAMM</name>
<proteinExistence type="predicted"/>
<feature type="transmembrane region" description="Helical" evidence="1">
    <location>
        <begin position="167"/>
        <end position="185"/>
    </location>
</feature>
<evidence type="ECO:0000313" key="5">
    <source>
        <dbReference type="Proteomes" id="UP000559987"/>
    </source>
</evidence>
<feature type="domain" description="SGNH" evidence="3">
    <location>
        <begin position="420"/>
        <end position="635"/>
    </location>
</feature>
<dbReference type="InterPro" id="IPR043968">
    <property type="entry name" value="SGNH"/>
</dbReference>
<feature type="transmembrane region" description="Helical" evidence="1">
    <location>
        <begin position="191"/>
        <end position="213"/>
    </location>
</feature>
<feature type="transmembrane region" description="Helical" evidence="1">
    <location>
        <begin position="289"/>
        <end position="310"/>
    </location>
</feature>
<sequence>MGNIIFRPDIEGLRGWAVLLVVLYHLGFEALSGGYVGVDVFFVISGYLITGIILKDVDGGQFSFKTFYLRRIRRLLPALVSVILLTLISALFLLDPPEIVALTHSAIAAIFSLSNILFYSESGYWDAASASKPLLHTWSLSVEEQFYLIWPVFLFFFFKAASQLTRALLLGVIVLLGCILSAYMTTLDSSAAFFLTPFRVFQFAFGAFVYQCIQTYPHALELGSFSQSLIRVLSCLVLLYSAITLSDASHYPGWLAIIPTVATGALLLIRGNEISFFERLLFTNRFIRWFGKISYSLYLLHWPVIVFFTYAVLRDMNNNDRLILFVVSVLLAVILNSVVENYFYRRSGLGVFESPRRISLTGFLTASFATFFVLVAINIFYEGRVLSDQVSLTKAMVDEGKRDRYKFSRLACRLSKYPSHKACQNLDGSRVLFMGNSHETDGYNFYRGFVGRDINSEAILFGQTNSCPKIISENGVWRSADKQCQKRLNLLQSESFLKTIDTIVYSANKPFFINKLKFYEFFKQVKAVNSDIKLIVLGGFLNTKYPCSLLVNRFGSAGACFQKEFISYFPYNENRHKLYGGFISLADIYVDKVEIMCEERAPANCINTTSSGQPVFFDSHHLSRSYAELIGATFRSFYTGH</sequence>
<dbReference type="Pfam" id="PF19040">
    <property type="entry name" value="SGNH"/>
    <property type="match status" value="1"/>
</dbReference>
<comment type="caution">
    <text evidence="4">The sequence shown here is derived from an EMBL/GenBank/DDBJ whole genome shotgun (WGS) entry which is preliminary data.</text>
</comment>
<evidence type="ECO:0000259" key="3">
    <source>
        <dbReference type="Pfam" id="PF19040"/>
    </source>
</evidence>
<keyword evidence="1" id="KW-0472">Membrane</keyword>
<dbReference type="GO" id="GO:0016747">
    <property type="term" value="F:acyltransferase activity, transferring groups other than amino-acyl groups"/>
    <property type="evidence" value="ECO:0007669"/>
    <property type="project" value="InterPro"/>
</dbReference>
<dbReference type="GO" id="GO:0009103">
    <property type="term" value="P:lipopolysaccharide biosynthetic process"/>
    <property type="evidence" value="ECO:0007669"/>
    <property type="project" value="TreeGrafter"/>
</dbReference>